<dbReference type="PANTHER" id="PTHR34482:SF36">
    <property type="entry name" value="RETROTRANSPOSON GAG DOMAIN-CONTAINING PROTEIN"/>
    <property type="match status" value="1"/>
</dbReference>
<reference evidence="2" key="2">
    <citation type="submission" date="2025-08" db="UniProtKB">
        <authorList>
            <consortium name="RefSeq"/>
        </authorList>
    </citation>
    <scope>IDENTIFICATION</scope>
</reference>
<dbReference type="RefSeq" id="XP_040947352.1">
    <property type="nucleotide sequence ID" value="XM_041091418.1"/>
</dbReference>
<dbReference type="InterPro" id="IPR043502">
    <property type="entry name" value="DNA/RNA_pol_sf"/>
</dbReference>
<name>A0ABM2ZXK7_GOSHI</name>
<evidence type="ECO:0000313" key="2">
    <source>
        <dbReference type="RefSeq" id="XP_040947352.1"/>
    </source>
</evidence>
<dbReference type="GeneID" id="121216118"/>
<reference evidence="1" key="1">
    <citation type="journal article" date="2020" name="Nat. Genet.">
        <title>Genomic diversifications of five Gossypium allopolyploid species and their impact on cotton improvement.</title>
        <authorList>
            <person name="Chen Z.J."/>
            <person name="Sreedasyam A."/>
            <person name="Ando A."/>
            <person name="Song Q."/>
            <person name="De Santiago L.M."/>
            <person name="Hulse-Kemp A.M."/>
            <person name="Ding M."/>
            <person name="Ye W."/>
            <person name="Kirkbride R.C."/>
            <person name="Jenkins J."/>
            <person name="Plott C."/>
            <person name="Lovell J."/>
            <person name="Lin Y.M."/>
            <person name="Vaughn R."/>
            <person name="Liu B."/>
            <person name="Simpson S."/>
            <person name="Scheffler B.E."/>
            <person name="Wen L."/>
            <person name="Saski C.A."/>
            <person name="Grover C.E."/>
            <person name="Hu G."/>
            <person name="Conover J.L."/>
            <person name="Carlson J.W."/>
            <person name="Shu S."/>
            <person name="Boston L.B."/>
            <person name="Williams M."/>
            <person name="Peterson D.G."/>
            <person name="McGee K."/>
            <person name="Jones D.C."/>
            <person name="Wendel J.F."/>
            <person name="Stelly D.M."/>
            <person name="Grimwood J."/>
            <person name="Schmutz J."/>
        </authorList>
    </citation>
    <scope>NUCLEOTIDE SEQUENCE [LARGE SCALE GENOMIC DNA]</scope>
    <source>
        <strain evidence="1">cv. TM-1</strain>
    </source>
</reference>
<dbReference type="Proteomes" id="UP000818029">
    <property type="component" value="Chromosome D04"/>
</dbReference>
<dbReference type="SUPFAM" id="SSF56672">
    <property type="entry name" value="DNA/RNA polymerases"/>
    <property type="match status" value="1"/>
</dbReference>
<dbReference type="InterPro" id="IPR043128">
    <property type="entry name" value="Rev_trsase/Diguanyl_cyclase"/>
</dbReference>
<sequence length="366" mass="41706">MNDIDCTLEHKLKDVVSLLRDEVYQWWLSVEEGIQPDRLNWDYFNTAFQGKYVGSSYVDACSDKYLAEYGAKFLRLSHYAQGMVASEYEKCVHFEDDLRDSLRRPKKWARLDGPVRVGVLVAPVGIQPCGDCGRRHQYIGSTHSYVASTVSENLGIFVECTSGEITVLSLLGQSVRLVEHRVSLNYATKRVVMRIEDDKRVVVICEHRDYLSNVISTLVAKKLVRKGCEAYLAYVNVLVFEESSVRDIKIVREFSDVFPEELLGLPLNRKVEFCIELLSGTAPVSIALYRITPKELIAIMFVVVFVDDILVYSKTEDEYDEHPRSRKVSDIHSFLGLVGYYRCFVEGFSLIGTPLTKLLRKGVPFV</sequence>
<organism evidence="1 2">
    <name type="scientific">Gossypium hirsutum</name>
    <name type="common">Upland cotton</name>
    <name type="synonym">Gossypium mexicanum</name>
    <dbReference type="NCBI Taxonomy" id="3635"/>
    <lineage>
        <taxon>Eukaryota</taxon>
        <taxon>Viridiplantae</taxon>
        <taxon>Streptophyta</taxon>
        <taxon>Embryophyta</taxon>
        <taxon>Tracheophyta</taxon>
        <taxon>Spermatophyta</taxon>
        <taxon>Magnoliopsida</taxon>
        <taxon>eudicotyledons</taxon>
        <taxon>Gunneridae</taxon>
        <taxon>Pentapetalae</taxon>
        <taxon>rosids</taxon>
        <taxon>malvids</taxon>
        <taxon>Malvales</taxon>
        <taxon>Malvaceae</taxon>
        <taxon>Malvoideae</taxon>
        <taxon>Gossypium</taxon>
    </lineage>
</organism>
<evidence type="ECO:0000313" key="1">
    <source>
        <dbReference type="Proteomes" id="UP000818029"/>
    </source>
</evidence>
<accession>A0ABM2ZXK7</accession>
<gene>
    <name evidence="2" type="primary">LOC121216118</name>
</gene>
<dbReference type="Gene3D" id="3.30.70.270">
    <property type="match status" value="1"/>
</dbReference>
<keyword evidence="1" id="KW-1185">Reference proteome</keyword>
<evidence type="ECO:0008006" key="3">
    <source>
        <dbReference type="Google" id="ProtNLM"/>
    </source>
</evidence>
<dbReference type="PANTHER" id="PTHR34482">
    <property type="entry name" value="DNA DAMAGE-INDUCIBLE PROTEIN 1-LIKE"/>
    <property type="match status" value="1"/>
</dbReference>
<protein>
    <recommendedName>
        <fullName evidence="3">DNA/RNA polymerases superfamily protein</fullName>
    </recommendedName>
</protein>
<proteinExistence type="predicted"/>